<feature type="transmembrane region" description="Helical" evidence="7">
    <location>
        <begin position="133"/>
        <end position="155"/>
    </location>
</feature>
<dbReference type="PROSITE" id="PS50125">
    <property type="entry name" value="GUANYLATE_CYCLASE_2"/>
    <property type="match status" value="1"/>
</dbReference>
<dbReference type="CDD" id="cd07302">
    <property type="entry name" value="CHD"/>
    <property type="match status" value="1"/>
</dbReference>
<comment type="similarity">
    <text evidence="2">Belongs to the adenylyl cyclase class-3 family.</text>
</comment>
<dbReference type="SMART" id="SM00044">
    <property type="entry name" value="CYCc"/>
    <property type="match status" value="1"/>
</dbReference>
<evidence type="ECO:0000256" key="2">
    <source>
        <dbReference type="ARBA" id="ARBA00005381"/>
    </source>
</evidence>
<dbReference type="Gene3D" id="3.30.70.1230">
    <property type="entry name" value="Nucleotide cyclase"/>
    <property type="match status" value="1"/>
</dbReference>
<evidence type="ECO:0000256" key="7">
    <source>
        <dbReference type="SAM" id="Phobius"/>
    </source>
</evidence>
<keyword evidence="3" id="KW-1003">Cell membrane</keyword>
<dbReference type="Proteomes" id="UP000256661">
    <property type="component" value="Unassembled WGS sequence"/>
</dbReference>
<dbReference type="EMBL" id="QTTT01000001">
    <property type="protein sequence ID" value="REE99377.1"/>
    <property type="molecule type" value="Genomic_DNA"/>
</dbReference>
<dbReference type="Pfam" id="PF00672">
    <property type="entry name" value="HAMP"/>
    <property type="match status" value="1"/>
</dbReference>
<dbReference type="CDD" id="cd06225">
    <property type="entry name" value="HAMP"/>
    <property type="match status" value="1"/>
</dbReference>
<proteinExistence type="inferred from homology"/>
<keyword evidence="4 7" id="KW-0812">Transmembrane</keyword>
<evidence type="ECO:0000259" key="8">
    <source>
        <dbReference type="PROSITE" id="PS50125"/>
    </source>
</evidence>
<comment type="caution">
    <text evidence="10">The sequence shown here is derived from an EMBL/GenBank/DDBJ whole genome shotgun (WGS) entry which is preliminary data.</text>
</comment>
<accession>A0A3D9SUV5</accession>
<dbReference type="PANTHER" id="PTHR43081">
    <property type="entry name" value="ADENYLATE CYCLASE, TERMINAL-DIFFERENTIATION SPECIFIC-RELATED"/>
    <property type="match status" value="1"/>
</dbReference>
<dbReference type="Gene3D" id="6.10.340.10">
    <property type="match status" value="1"/>
</dbReference>
<feature type="domain" description="HAMP" evidence="9">
    <location>
        <begin position="272"/>
        <end position="324"/>
    </location>
</feature>
<dbReference type="GO" id="GO:0035556">
    <property type="term" value="P:intracellular signal transduction"/>
    <property type="evidence" value="ECO:0007669"/>
    <property type="project" value="InterPro"/>
</dbReference>
<keyword evidence="5 7" id="KW-1133">Transmembrane helix</keyword>
<evidence type="ECO:0000256" key="4">
    <source>
        <dbReference type="ARBA" id="ARBA00022692"/>
    </source>
</evidence>
<evidence type="ECO:0000313" key="10">
    <source>
        <dbReference type="EMBL" id="REE99377.1"/>
    </source>
</evidence>
<organism evidence="10 11">
    <name type="scientific">Thermomonospora umbrina</name>
    <dbReference type="NCBI Taxonomy" id="111806"/>
    <lineage>
        <taxon>Bacteria</taxon>
        <taxon>Bacillati</taxon>
        <taxon>Actinomycetota</taxon>
        <taxon>Actinomycetes</taxon>
        <taxon>Streptosporangiales</taxon>
        <taxon>Thermomonosporaceae</taxon>
        <taxon>Thermomonospora</taxon>
    </lineage>
</organism>
<name>A0A3D9SUV5_9ACTN</name>
<evidence type="ECO:0000256" key="5">
    <source>
        <dbReference type="ARBA" id="ARBA00022989"/>
    </source>
</evidence>
<dbReference type="SUPFAM" id="SSF158472">
    <property type="entry name" value="HAMP domain-like"/>
    <property type="match status" value="1"/>
</dbReference>
<evidence type="ECO:0000313" key="11">
    <source>
        <dbReference type="Proteomes" id="UP000256661"/>
    </source>
</evidence>
<dbReference type="SUPFAM" id="SSF55073">
    <property type="entry name" value="Nucleotide cyclase"/>
    <property type="match status" value="1"/>
</dbReference>
<gene>
    <name evidence="10" type="ORF">DFJ69_4889</name>
</gene>
<evidence type="ECO:0000256" key="3">
    <source>
        <dbReference type="ARBA" id="ARBA00022475"/>
    </source>
</evidence>
<protein>
    <submittedName>
        <fullName evidence="10">Adenylate cyclase</fullName>
    </submittedName>
</protein>
<feature type="transmembrane region" description="Helical" evidence="7">
    <location>
        <begin position="45"/>
        <end position="70"/>
    </location>
</feature>
<dbReference type="InterPro" id="IPR001054">
    <property type="entry name" value="A/G_cyclase"/>
</dbReference>
<evidence type="ECO:0000259" key="9">
    <source>
        <dbReference type="PROSITE" id="PS50885"/>
    </source>
</evidence>
<feature type="transmembrane region" description="Helical" evidence="7">
    <location>
        <begin position="161"/>
        <end position="186"/>
    </location>
</feature>
<dbReference type="GO" id="GO:0005886">
    <property type="term" value="C:plasma membrane"/>
    <property type="evidence" value="ECO:0007669"/>
    <property type="project" value="UniProtKB-SubCell"/>
</dbReference>
<sequence length="533" mass="56760">MRDHLSGPPHPDVGPRGSRPRRVLRWVLDGPPGASRPATERRIRWLVTIAAVVSNIGGALVVLVLATMVLPDPPDTGAPAALRHVNVALLFAYASVAIVVGVVVGLLSFRPVRGLFHTDRPLSDREQRRVLRAPLRLMRVHVVLWGVATAGWTLINVSFSALLALKLGLTCLLGGLTTCAIVYLLAERLFRPAVAMTLTTTVPTATRVLGVVTRSLLAWALGTAVPVLGVVLMGGAALILTDVSGRQLGWTMVVLGTTALIVGGAVTYLAARATADPVNSVRRALTRVDRGDLNVTVPVYDGSEIGRLQAGFNHMASALREREVLRDLFGRQVGEDVARIALQRGVRLGGETRQVAVLFVDLIGSTRLAATHPPEHVVTLLNDFFAVVVQVIGKHGGWINKFEGDAALAVFGAPLDLPNERTHALAAARELARRLDTDVPRLRAAIGVSAGEAVAGHIGAEKRFEYTVIGDPVNEAARLTDLAKTTPARVLASGTALDAADPTEAAHWHVTDEVIVRGRTRPTRIATPHPVTP</sequence>
<dbReference type="Pfam" id="PF00211">
    <property type="entry name" value="Guanylate_cyc"/>
    <property type="match status" value="1"/>
</dbReference>
<feature type="transmembrane region" description="Helical" evidence="7">
    <location>
        <begin position="90"/>
        <end position="112"/>
    </location>
</feature>
<dbReference type="InterPro" id="IPR029787">
    <property type="entry name" value="Nucleotide_cyclase"/>
</dbReference>
<dbReference type="InterPro" id="IPR050697">
    <property type="entry name" value="Adenylyl/Guanylyl_Cyclase_3/4"/>
</dbReference>
<keyword evidence="11" id="KW-1185">Reference proteome</keyword>
<reference evidence="10 11" key="1">
    <citation type="submission" date="2018-08" db="EMBL/GenBank/DDBJ databases">
        <title>Sequencing the genomes of 1000 actinobacteria strains.</title>
        <authorList>
            <person name="Klenk H.-P."/>
        </authorList>
    </citation>
    <scope>NUCLEOTIDE SEQUENCE [LARGE SCALE GENOMIC DNA]</scope>
    <source>
        <strain evidence="10 11">DSM 43927</strain>
    </source>
</reference>
<dbReference type="GO" id="GO:0004016">
    <property type="term" value="F:adenylate cyclase activity"/>
    <property type="evidence" value="ECO:0007669"/>
    <property type="project" value="UniProtKB-ARBA"/>
</dbReference>
<dbReference type="OrthoDB" id="5476461at2"/>
<dbReference type="InterPro" id="IPR003660">
    <property type="entry name" value="HAMP_dom"/>
</dbReference>
<dbReference type="RefSeq" id="WP_116024691.1">
    <property type="nucleotide sequence ID" value="NZ_QTTT01000001.1"/>
</dbReference>
<dbReference type="PANTHER" id="PTHR43081:SF17">
    <property type="entry name" value="BLL5647 PROTEIN"/>
    <property type="match status" value="1"/>
</dbReference>
<feature type="transmembrane region" description="Helical" evidence="7">
    <location>
        <begin position="252"/>
        <end position="271"/>
    </location>
</feature>
<comment type="subcellular location">
    <subcellularLocation>
        <location evidence="1">Cell membrane</location>
        <topology evidence="1">Multi-pass membrane protein</topology>
    </subcellularLocation>
</comment>
<feature type="transmembrane region" description="Helical" evidence="7">
    <location>
        <begin position="216"/>
        <end position="240"/>
    </location>
</feature>
<dbReference type="PROSITE" id="PS50885">
    <property type="entry name" value="HAMP"/>
    <property type="match status" value="1"/>
</dbReference>
<evidence type="ECO:0000256" key="1">
    <source>
        <dbReference type="ARBA" id="ARBA00004651"/>
    </source>
</evidence>
<feature type="domain" description="Guanylate cyclase" evidence="8">
    <location>
        <begin position="356"/>
        <end position="480"/>
    </location>
</feature>
<evidence type="ECO:0000256" key="6">
    <source>
        <dbReference type="ARBA" id="ARBA00023136"/>
    </source>
</evidence>
<dbReference type="AlphaFoldDB" id="A0A3D9SUV5"/>
<dbReference type="GO" id="GO:0006171">
    <property type="term" value="P:cAMP biosynthetic process"/>
    <property type="evidence" value="ECO:0007669"/>
    <property type="project" value="TreeGrafter"/>
</dbReference>
<keyword evidence="6 7" id="KW-0472">Membrane</keyword>
<dbReference type="SMART" id="SM00304">
    <property type="entry name" value="HAMP"/>
    <property type="match status" value="1"/>
</dbReference>